<dbReference type="InterPro" id="IPR021109">
    <property type="entry name" value="Peptidase_aspartic_dom_sf"/>
</dbReference>
<dbReference type="Gene3D" id="2.40.70.10">
    <property type="entry name" value="Acid Proteases"/>
    <property type="match status" value="1"/>
</dbReference>
<dbReference type="InterPro" id="IPR043128">
    <property type="entry name" value="Rev_trsase/Diguanyl_cyclase"/>
</dbReference>
<gene>
    <name evidence="1" type="primary">LOC108949296</name>
</gene>
<dbReference type="EMBL" id="LR787387">
    <property type="protein sequence ID" value="CAB3263249.1"/>
    <property type="molecule type" value="mRNA"/>
</dbReference>
<dbReference type="InterPro" id="IPR043502">
    <property type="entry name" value="DNA/RNA_pol_sf"/>
</dbReference>
<dbReference type="InterPro" id="IPR008042">
    <property type="entry name" value="Retrotrans_Pao"/>
</dbReference>
<accession>A0A6F9DJD4</accession>
<dbReference type="Gene3D" id="3.30.70.270">
    <property type="match status" value="1"/>
</dbReference>
<dbReference type="Gene3D" id="3.10.10.10">
    <property type="entry name" value="HIV Type 1 Reverse Transcriptase, subunit A, domain 1"/>
    <property type="match status" value="1"/>
</dbReference>
<dbReference type="AlphaFoldDB" id="A0A6F9DJD4"/>
<dbReference type="CDD" id="cd01644">
    <property type="entry name" value="RT_pepA17"/>
    <property type="match status" value="1"/>
</dbReference>
<dbReference type="PANTHER" id="PTHR47331:SF1">
    <property type="entry name" value="GAG-LIKE PROTEIN"/>
    <property type="match status" value="1"/>
</dbReference>
<reference evidence="1" key="1">
    <citation type="submission" date="2020-04" db="EMBL/GenBank/DDBJ databases">
        <authorList>
            <person name="Neveu A P."/>
        </authorList>
    </citation>
    <scope>NUCLEOTIDE SEQUENCE</scope>
    <source>
        <tissue evidence="1">Whole embryo</tissue>
    </source>
</reference>
<dbReference type="SUPFAM" id="SSF56672">
    <property type="entry name" value="DNA/RNA polymerases"/>
    <property type="match status" value="1"/>
</dbReference>
<name>A0A6F9DJD4_9ASCI</name>
<dbReference type="PANTHER" id="PTHR47331">
    <property type="entry name" value="PHD-TYPE DOMAIN-CONTAINING PROTEIN"/>
    <property type="match status" value="1"/>
</dbReference>
<dbReference type="Pfam" id="PF05380">
    <property type="entry name" value="Peptidase_A17"/>
    <property type="match status" value="1"/>
</dbReference>
<sequence length="531" mass="60197">MNIVPVRVSGKNGKEVETYAFLDSGSNSTMCSRRLLDMLNLTGDKIEFTLSTINGKTQNNSGSVVSLSARPLDGAGVVDLPHVIRGRRGEPSAVKTVLGWSLFGTASSRSGRCSVQHVQVNHVNLSNELLHQQVKIMWETEFKDSSLGSSVGMSNEDKYAMKLMNDSVKLEDKHYCLRLPWRTGSPILPNNRTQAVQRLSYLKRRLNNDSHLCQKYKETINGYLKNGYAQRLKADDQKEEKRSIWYLPHHPVLHPHKPGKVRVVFDCAAKFRDTSLNKQLLQGPDMMNSLVGVLLRFRQEAIAIVADVEAMFHQVRVDPRDIDCLRFVWWPDGDMSREPVDFQMLVHLFGATSSPCCASFSLRRTADDNCHAFSEETVATVRRNFYVDDCLKSVATLQEAKQLVQEIRALLQRGGFHLRKWLSNDERVLDDVPKSDSAKTSFSLKDDTGQVERVLGVSWNYRTDTFQFDVKVKEKPITRRGILSVVSSLFDPLGFVAPVVLQARMLLQELCRQGVGWDEEVPEDIARAWRR</sequence>
<organism evidence="1">
    <name type="scientific">Phallusia mammillata</name>
    <dbReference type="NCBI Taxonomy" id="59560"/>
    <lineage>
        <taxon>Eukaryota</taxon>
        <taxon>Metazoa</taxon>
        <taxon>Chordata</taxon>
        <taxon>Tunicata</taxon>
        <taxon>Ascidiacea</taxon>
        <taxon>Phlebobranchia</taxon>
        <taxon>Ascidiidae</taxon>
        <taxon>Phallusia</taxon>
    </lineage>
</organism>
<protein>
    <submittedName>
        <fullName evidence="1">Uncharacterized protein LOC108949296</fullName>
    </submittedName>
</protein>
<evidence type="ECO:0000313" key="1">
    <source>
        <dbReference type="EMBL" id="CAB3263249.1"/>
    </source>
</evidence>
<proteinExistence type="evidence at transcript level"/>